<sequence length="114" mass="13406">MIVLKIICVFAQIERGLSNNTLLSYRQDLLEYFSFLKSLGITTWEVDALIIDSFLAQERDKGKAIASISRMLSSLRKFYQWLFRQNLIKQDPLLRIDSPKKKKVTYCSEYYRGN</sequence>
<name>E1NSK7_9LACO</name>
<dbReference type="Pfam" id="PF02899">
    <property type="entry name" value="Phage_int_SAM_1"/>
    <property type="match status" value="1"/>
</dbReference>
<dbReference type="AlphaFoldDB" id="E1NSK7"/>
<dbReference type="InterPro" id="IPR044068">
    <property type="entry name" value="CB"/>
</dbReference>
<dbReference type="Proteomes" id="UP000003648">
    <property type="component" value="Unassembled WGS sequence"/>
</dbReference>
<dbReference type="Gene3D" id="1.10.150.130">
    <property type="match status" value="1"/>
</dbReference>
<reference evidence="4 5" key="1">
    <citation type="submission" date="2010-09" db="EMBL/GenBank/DDBJ databases">
        <authorList>
            <person name="Durkin A.S."/>
            <person name="Madupu R."/>
            <person name="Torralba M."/>
            <person name="Gillis M."/>
            <person name="Methe B."/>
            <person name="Sutton G."/>
            <person name="Nelson K.E."/>
        </authorList>
    </citation>
    <scope>NUCLEOTIDE SEQUENCE [LARGE SCALE GENOMIC DNA]</scope>
    <source>
        <strain evidence="4 5">LactinV 01V1-a</strain>
    </source>
</reference>
<dbReference type="InterPro" id="IPR010998">
    <property type="entry name" value="Integrase_recombinase_N"/>
</dbReference>
<evidence type="ECO:0000259" key="3">
    <source>
        <dbReference type="PROSITE" id="PS51900"/>
    </source>
</evidence>
<evidence type="ECO:0000313" key="4">
    <source>
        <dbReference type="EMBL" id="EFO70887.1"/>
    </source>
</evidence>
<dbReference type="GO" id="GO:0003677">
    <property type="term" value="F:DNA binding"/>
    <property type="evidence" value="ECO:0007669"/>
    <property type="project" value="UniProtKB-UniRule"/>
</dbReference>
<organism evidence="4 5">
    <name type="scientific">Lactobacillus iners LactinV 01V1-a</name>
    <dbReference type="NCBI Taxonomy" id="879297"/>
    <lineage>
        <taxon>Bacteria</taxon>
        <taxon>Bacillati</taxon>
        <taxon>Bacillota</taxon>
        <taxon>Bacilli</taxon>
        <taxon>Lactobacillales</taxon>
        <taxon>Lactobacillaceae</taxon>
        <taxon>Lactobacillus</taxon>
    </lineage>
</organism>
<gene>
    <name evidence="4" type="ORF">HMPREF9211_0303</name>
</gene>
<dbReference type="GO" id="GO:0015074">
    <property type="term" value="P:DNA integration"/>
    <property type="evidence" value="ECO:0007669"/>
    <property type="project" value="InterPro"/>
</dbReference>
<evidence type="ECO:0000256" key="2">
    <source>
        <dbReference type="PROSITE-ProRule" id="PRU01248"/>
    </source>
</evidence>
<dbReference type="EMBL" id="AEHQ01000040">
    <property type="protein sequence ID" value="EFO70887.1"/>
    <property type="molecule type" value="Genomic_DNA"/>
</dbReference>
<dbReference type="InterPro" id="IPR004107">
    <property type="entry name" value="Integrase_SAM-like_N"/>
</dbReference>
<dbReference type="SUPFAM" id="SSF47823">
    <property type="entry name" value="lambda integrase-like, N-terminal domain"/>
    <property type="match status" value="1"/>
</dbReference>
<keyword evidence="1 2" id="KW-0238">DNA-binding</keyword>
<evidence type="ECO:0000256" key="1">
    <source>
        <dbReference type="ARBA" id="ARBA00023125"/>
    </source>
</evidence>
<accession>E1NSK7</accession>
<dbReference type="PROSITE" id="PS51900">
    <property type="entry name" value="CB"/>
    <property type="match status" value="1"/>
</dbReference>
<feature type="domain" description="Core-binding (CB)" evidence="3">
    <location>
        <begin position="1"/>
        <end position="83"/>
    </location>
</feature>
<proteinExistence type="predicted"/>
<evidence type="ECO:0000313" key="5">
    <source>
        <dbReference type="Proteomes" id="UP000003648"/>
    </source>
</evidence>
<protein>
    <submittedName>
        <fullName evidence="4">Phage integrase SAM-like domain protein</fullName>
    </submittedName>
</protein>
<comment type="caution">
    <text evidence="4">The sequence shown here is derived from an EMBL/GenBank/DDBJ whole genome shotgun (WGS) entry which is preliminary data.</text>
</comment>